<dbReference type="InterPro" id="IPR006076">
    <property type="entry name" value="FAD-dep_OxRdtase"/>
</dbReference>
<dbReference type="PANTHER" id="PTHR13847">
    <property type="entry name" value="SARCOSINE DEHYDROGENASE-RELATED"/>
    <property type="match status" value="1"/>
</dbReference>
<dbReference type="InterPro" id="IPR036188">
    <property type="entry name" value="FAD/NAD-bd_sf"/>
</dbReference>
<dbReference type="EMBL" id="UINC01043712">
    <property type="protein sequence ID" value="SVB48134.1"/>
    <property type="molecule type" value="Genomic_DNA"/>
</dbReference>
<dbReference type="SUPFAM" id="SSF51905">
    <property type="entry name" value="FAD/NAD(P)-binding domain"/>
    <property type="match status" value="1"/>
</dbReference>
<dbReference type="Gene3D" id="3.50.50.60">
    <property type="entry name" value="FAD/NAD(P)-binding domain"/>
    <property type="match status" value="1"/>
</dbReference>
<feature type="domain" description="FAD dependent oxidoreductase" evidence="1">
    <location>
        <begin position="41"/>
        <end position="238"/>
    </location>
</feature>
<evidence type="ECO:0000259" key="1">
    <source>
        <dbReference type="Pfam" id="PF01266"/>
    </source>
</evidence>
<dbReference type="Gene3D" id="3.30.9.10">
    <property type="entry name" value="D-Amino Acid Oxidase, subunit A, domain 2"/>
    <property type="match status" value="1"/>
</dbReference>
<accession>A0A382EDK2</accession>
<name>A0A382EDK2_9ZZZZ</name>
<dbReference type="GO" id="GO:0005737">
    <property type="term" value="C:cytoplasm"/>
    <property type="evidence" value="ECO:0007669"/>
    <property type="project" value="TreeGrafter"/>
</dbReference>
<evidence type="ECO:0000313" key="2">
    <source>
        <dbReference type="EMBL" id="SVB48134.1"/>
    </source>
</evidence>
<organism evidence="2">
    <name type="scientific">marine metagenome</name>
    <dbReference type="NCBI Taxonomy" id="408172"/>
    <lineage>
        <taxon>unclassified sequences</taxon>
        <taxon>metagenomes</taxon>
        <taxon>ecological metagenomes</taxon>
    </lineage>
</organism>
<gene>
    <name evidence="2" type="ORF">METZ01_LOCUS200988</name>
</gene>
<feature type="non-terminal residue" evidence="2">
    <location>
        <position position="242"/>
    </location>
</feature>
<reference evidence="2" key="1">
    <citation type="submission" date="2018-05" db="EMBL/GenBank/DDBJ databases">
        <authorList>
            <person name="Lanie J.A."/>
            <person name="Ng W.-L."/>
            <person name="Kazmierczak K.M."/>
            <person name="Andrzejewski T.M."/>
            <person name="Davidsen T.M."/>
            <person name="Wayne K.J."/>
            <person name="Tettelin H."/>
            <person name="Glass J.I."/>
            <person name="Rusch D."/>
            <person name="Podicherti R."/>
            <person name="Tsui H.-C.T."/>
            <person name="Winkler M.E."/>
        </authorList>
    </citation>
    <scope>NUCLEOTIDE SEQUENCE</scope>
</reference>
<proteinExistence type="predicted"/>
<protein>
    <recommendedName>
        <fullName evidence="1">FAD dependent oxidoreductase domain-containing protein</fullName>
    </recommendedName>
</protein>
<sequence length="242" mass="26810">MKYPDRSNDSSRPAIHEYPFWRERSPLRSVVDGEVLPAQADTVIVGAGYSGLSVALHLARAGRDVVVLEKDRPGEHASTLNFGACGRTIRHKFTKVASDHGLETAIRIFSEAKAWLDYTVDFIDREQIDCGFTRAGRVYGAHTPEAFTAMAEDLEYQQRHMPVDSVMIPRHEQQNEVSSDDFFGVQLLNDVGHLDPGRYHAGLLRCALDSGVRVYSGCRAEAFAGSRGGYDARTTRGSIHSK</sequence>
<dbReference type="AlphaFoldDB" id="A0A382EDK2"/>
<dbReference type="Pfam" id="PF01266">
    <property type="entry name" value="DAO"/>
    <property type="match status" value="1"/>
</dbReference>